<reference evidence="2" key="1">
    <citation type="journal article" date="2020" name="mSystems">
        <title>Genome- and Community-Level Interaction Insights into Carbon Utilization and Element Cycling Functions of Hydrothermarchaeota in Hydrothermal Sediment.</title>
        <authorList>
            <person name="Zhou Z."/>
            <person name="Liu Y."/>
            <person name="Xu W."/>
            <person name="Pan J."/>
            <person name="Luo Z.H."/>
            <person name="Li M."/>
        </authorList>
    </citation>
    <scope>NUCLEOTIDE SEQUENCE [LARGE SCALE GENOMIC DNA]</scope>
    <source>
        <strain evidence="2">HyVt-501</strain>
    </source>
</reference>
<organism evidence="2">
    <name type="scientific">Aquifex aeolicus</name>
    <dbReference type="NCBI Taxonomy" id="63363"/>
    <lineage>
        <taxon>Bacteria</taxon>
        <taxon>Pseudomonadati</taxon>
        <taxon>Aquificota</taxon>
        <taxon>Aquificia</taxon>
        <taxon>Aquificales</taxon>
        <taxon>Aquificaceae</taxon>
        <taxon>Aquifex</taxon>
    </lineage>
</organism>
<comment type="caution">
    <text evidence="2">The sequence shown here is derived from an EMBL/GenBank/DDBJ whole genome shotgun (WGS) entry which is preliminary data.</text>
</comment>
<evidence type="ECO:0000256" key="1">
    <source>
        <dbReference type="SAM" id="SignalP"/>
    </source>
</evidence>
<feature type="chain" id="PRO_5027709173" description="Phosphate-selective porin O and P" evidence="1">
    <location>
        <begin position="20"/>
        <end position="329"/>
    </location>
</feature>
<dbReference type="InterPro" id="IPR023614">
    <property type="entry name" value="Porin_dom_sf"/>
</dbReference>
<proteinExistence type="predicted"/>
<name>A0A7C5L6S9_AQUAO</name>
<dbReference type="Gene3D" id="2.40.160.10">
    <property type="entry name" value="Porin"/>
    <property type="match status" value="1"/>
</dbReference>
<dbReference type="SUPFAM" id="SSF56935">
    <property type="entry name" value="Porins"/>
    <property type="match status" value="1"/>
</dbReference>
<dbReference type="EMBL" id="DRNB01000306">
    <property type="protein sequence ID" value="HHJ64891.1"/>
    <property type="molecule type" value="Genomic_DNA"/>
</dbReference>
<protein>
    <recommendedName>
        <fullName evidence="3">Phosphate-selective porin O and P</fullName>
    </recommendedName>
</protein>
<dbReference type="AlphaFoldDB" id="A0A7C5L6S9"/>
<gene>
    <name evidence="2" type="ORF">ENJ61_08305</name>
</gene>
<sequence>MLVWLFFSLLALFSLSSFSHEHTEYRPGRGFRIHSLKMTVGGYSTFLYKSRRDYEEYKLEEISLLLYGDPLSRVRYFLELELHDVYREVNGRDRTTRLVDIERLYVDYEFSEALKLRVGRFITPLGIWNPIHIDVLKWTVSDPAVVAFFFPNFVTGVQLFGNPTLETDYALFFQNNRGISERYNNLLSRRSAGGEIRREIGDNLKVAINGGWFDLEGHGEISFAGANALFTAPGTEISGEMMYALERRDTGEEGRRFSYYLQGVRRILPRNYAILRYCYYRETAEDRRNRALTLGWNFRPYYFLSLKAEYQFRERGRLNTFFASVSGMF</sequence>
<keyword evidence="1" id="KW-0732">Signal</keyword>
<evidence type="ECO:0000313" key="2">
    <source>
        <dbReference type="EMBL" id="HHJ64891.1"/>
    </source>
</evidence>
<dbReference type="Proteomes" id="UP000885792">
    <property type="component" value="Unassembled WGS sequence"/>
</dbReference>
<evidence type="ECO:0008006" key="3">
    <source>
        <dbReference type="Google" id="ProtNLM"/>
    </source>
</evidence>
<accession>A0A7C5L6S9</accession>
<feature type="signal peptide" evidence="1">
    <location>
        <begin position="1"/>
        <end position="19"/>
    </location>
</feature>